<comment type="caution">
    <text evidence="1">The sequence shown here is derived from an EMBL/GenBank/DDBJ whole genome shotgun (WGS) entry which is preliminary data.</text>
</comment>
<proteinExistence type="predicted"/>
<keyword evidence="2" id="KW-1185">Reference proteome</keyword>
<sequence length="138" mass="15097">MSLAESITAKMACNTPSKVEVGTQSSLPLADKSVGCSFEAGSLSRSMQTMETVEQSSTSSVLEEDTVRPTEARWPTEASRASWRQVRTAGRLRRGPLVHRAMSSAYTEQCTGKRRPFGMDEGRRARATLKRKGLSTDP</sequence>
<organism evidence="1 2">
    <name type="scientific">Dermacentor silvarum</name>
    <name type="common">Tick</name>
    <dbReference type="NCBI Taxonomy" id="543639"/>
    <lineage>
        <taxon>Eukaryota</taxon>
        <taxon>Metazoa</taxon>
        <taxon>Ecdysozoa</taxon>
        <taxon>Arthropoda</taxon>
        <taxon>Chelicerata</taxon>
        <taxon>Arachnida</taxon>
        <taxon>Acari</taxon>
        <taxon>Parasitiformes</taxon>
        <taxon>Ixodida</taxon>
        <taxon>Ixodoidea</taxon>
        <taxon>Ixodidae</taxon>
        <taxon>Rhipicephalinae</taxon>
        <taxon>Dermacentor</taxon>
    </lineage>
</organism>
<evidence type="ECO:0000313" key="2">
    <source>
        <dbReference type="Proteomes" id="UP000821865"/>
    </source>
</evidence>
<gene>
    <name evidence="1" type="ORF">HPB49_018486</name>
</gene>
<reference evidence="1" key="1">
    <citation type="submission" date="2020-05" db="EMBL/GenBank/DDBJ databases">
        <title>Large-scale comparative analyses of tick genomes elucidate their genetic diversity and vector capacities.</title>
        <authorList>
            <person name="Jia N."/>
            <person name="Wang J."/>
            <person name="Shi W."/>
            <person name="Du L."/>
            <person name="Sun Y."/>
            <person name="Zhan W."/>
            <person name="Jiang J."/>
            <person name="Wang Q."/>
            <person name="Zhang B."/>
            <person name="Ji P."/>
            <person name="Sakyi L.B."/>
            <person name="Cui X."/>
            <person name="Yuan T."/>
            <person name="Jiang B."/>
            <person name="Yang W."/>
            <person name="Lam T.T.-Y."/>
            <person name="Chang Q."/>
            <person name="Ding S."/>
            <person name="Wang X."/>
            <person name="Zhu J."/>
            <person name="Ruan X."/>
            <person name="Zhao L."/>
            <person name="Wei J."/>
            <person name="Que T."/>
            <person name="Du C."/>
            <person name="Cheng J."/>
            <person name="Dai P."/>
            <person name="Han X."/>
            <person name="Huang E."/>
            <person name="Gao Y."/>
            <person name="Liu J."/>
            <person name="Shao H."/>
            <person name="Ye R."/>
            <person name="Li L."/>
            <person name="Wei W."/>
            <person name="Wang X."/>
            <person name="Wang C."/>
            <person name="Yang T."/>
            <person name="Huo Q."/>
            <person name="Li W."/>
            <person name="Guo W."/>
            <person name="Chen H."/>
            <person name="Zhou L."/>
            <person name="Ni X."/>
            <person name="Tian J."/>
            <person name="Zhou Y."/>
            <person name="Sheng Y."/>
            <person name="Liu T."/>
            <person name="Pan Y."/>
            <person name="Xia L."/>
            <person name="Li J."/>
            <person name="Zhao F."/>
            <person name="Cao W."/>
        </authorList>
    </citation>
    <scope>NUCLEOTIDE SEQUENCE</scope>
    <source>
        <strain evidence="1">Dsil-2018</strain>
    </source>
</reference>
<name>A0ACB8CSM8_DERSI</name>
<protein>
    <submittedName>
        <fullName evidence="1">Uncharacterized protein</fullName>
    </submittedName>
</protein>
<evidence type="ECO:0000313" key="1">
    <source>
        <dbReference type="EMBL" id="KAH7950017.1"/>
    </source>
</evidence>
<dbReference type="Proteomes" id="UP000821865">
    <property type="component" value="Chromosome 5"/>
</dbReference>
<dbReference type="EMBL" id="CM023474">
    <property type="protein sequence ID" value="KAH7950017.1"/>
    <property type="molecule type" value="Genomic_DNA"/>
</dbReference>
<accession>A0ACB8CSM8</accession>